<dbReference type="Proteomes" id="UP001565220">
    <property type="component" value="Unassembled WGS sequence"/>
</dbReference>
<dbReference type="CDD" id="cd06848">
    <property type="entry name" value="GCS_H"/>
    <property type="match status" value="1"/>
</dbReference>
<dbReference type="PROSITE" id="PS50968">
    <property type="entry name" value="BIOTINYL_LIPOYL"/>
    <property type="match status" value="1"/>
</dbReference>
<dbReference type="PANTHER" id="PTHR11715">
    <property type="entry name" value="GLYCINE CLEAVAGE SYSTEM H PROTEIN"/>
    <property type="match status" value="1"/>
</dbReference>
<dbReference type="HAMAP" id="MF_00272">
    <property type="entry name" value="GcvH"/>
    <property type="match status" value="1"/>
</dbReference>
<comment type="function">
    <text evidence="3">The glycine cleavage system catalyzes the degradation of glycine. The H protein shuttles the methylamine group of glycine from the P protein to the T protein.</text>
</comment>
<dbReference type="Gene3D" id="2.40.50.100">
    <property type="match status" value="1"/>
</dbReference>
<dbReference type="InterPro" id="IPR033753">
    <property type="entry name" value="GCV_H/Fam206"/>
</dbReference>
<feature type="domain" description="Lipoyl-binding" evidence="4">
    <location>
        <begin position="22"/>
        <end position="103"/>
    </location>
</feature>
<dbReference type="InterPro" id="IPR000089">
    <property type="entry name" value="Biotin_lipoyl"/>
</dbReference>
<dbReference type="Pfam" id="PF01597">
    <property type="entry name" value="GCV_H"/>
    <property type="match status" value="1"/>
</dbReference>
<reference evidence="5 6" key="1">
    <citation type="submission" date="2024-08" db="EMBL/GenBank/DDBJ databases">
        <title>Clostridium lapicellarii sp. nov., and Clostridium renhuaiense sp. nov., two species isolated from the mud in a fermentation cellar used for producing sauce-flavour Chinese liquors.</title>
        <authorList>
            <person name="Yang F."/>
            <person name="Wang H."/>
            <person name="Chen L.Q."/>
            <person name="Zhou N."/>
            <person name="Lu J.J."/>
            <person name="Pu X.X."/>
            <person name="Wan B."/>
            <person name="Wang L."/>
            <person name="Liu S.J."/>
        </authorList>
    </citation>
    <scope>NUCLEOTIDE SEQUENCE [LARGE SCALE GENOMIC DNA]</scope>
    <source>
        <strain evidence="5 6">MT-113</strain>
    </source>
</reference>
<accession>A0ABV4DZ65</accession>
<dbReference type="RefSeq" id="WP_294180123.1">
    <property type="nucleotide sequence ID" value="NZ_JBGFFE010000016.1"/>
</dbReference>
<evidence type="ECO:0000259" key="4">
    <source>
        <dbReference type="PROSITE" id="PS50968"/>
    </source>
</evidence>
<keyword evidence="2 3" id="KW-0450">Lipoyl</keyword>
<organism evidence="5 6">
    <name type="scientific">Clostridium lapidicellarium</name>
    <dbReference type="NCBI Taxonomy" id="3240931"/>
    <lineage>
        <taxon>Bacteria</taxon>
        <taxon>Bacillati</taxon>
        <taxon>Bacillota</taxon>
        <taxon>Clostridia</taxon>
        <taxon>Eubacteriales</taxon>
        <taxon>Clostridiaceae</taxon>
        <taxon>Clostridium</taxon>
    </lineage>
</organism>
<comment type="similarity">
    <text evidence="1 3">Belongs to the GcvH family.</text>
</comment>
<comment type="subunit">
    <text evidence="3">The glycine cleavage system is composed of four proteins: P, T, L and H.</text>
</comment>
<dbReference type="InterPro" id="IPR017453">
    <property type="entry name" value="GCV_H_sub"/>
</dbReference>
<dbReference type="NCBIfam" id="TIGR00527">
    <property type="entry name" value="gcvH"/>
    <property type="match status" value="1"/>
</dbReference>
<protein>
    <recommendedName>
        <fullName evidence="3">Glycine cleavage system H protein</fullName>
    </recommendedName>
</protein>
<evidence type="ECO:0000313" key="5">
    <source>
        <dbReference type="EMBL" id="MEY8764180.1"/>
    </source>
</evidence>
<dbReference type="EMBL" id="JBGFFE010000016">
    <property type="protein sequence ID" value="MEY8764180.1"/>
    <property type="molecule type" value="Genomic_DNA"/>
</dbReference>
<proteinExistence type="inferred from homology"/>
<dbReference type="SUPFAM" id="SSF51230">
    <property type="entry name" value="Single hybrid motif"/>
    <property type="match status" value="1"/>
</dbReference>
<name>A0ABV4DZ65_9CLOT</name>
<evidence type="ECO:0000256" key="1">
    <source>
        <dbReference type="ARBA" id="ARBA00009249"/>
    </source>
</evidence>
<comment type="cofactor">
    <cofactor evidence="3">
        <name>(R)-lipoate</name>
        <dbReference type="ChEBI" id="CHEBI:83088"/>
    </cofactor>
    <text evidence="3">Binds 1 lipoyl cofactor covalently.</text>
</comment>
<comment type="caution">
    <text evidence="5">The sequence shown here is derived from an EMBL/GenBank/DDBJ whole genome shotgun (WGS) entry which is preliminary data.</text>
</comment>
<sequence>MNFPKELYYSEDHTWAKVEDDTALIGISDFAQDQLGEILFVEMPEIGDEVTKGSSFGVVESSKNASDTISPLSGKVVEINEKLDDEPEYINEDPYGAWIIKIKIEDKSEIEDLLSSSAYESKLD</sequence>
<gene>
    <name evidence="3 5" type="primary">gcvH</name>
    <name evidence="5" type="ORF">AB8S09_11090</name>
</gene>
<dbReference type="InterPro" id="IPR002930">
    <property type="entry name" value="GCV_H"/>
</dbReference>
<feature type="modified residue" description="N6-lipoyllysine" evidence="3">
    <location>
        <position position="63"/>
    </location>
</feature>
<evidence type="ECO:0000256" key="3">
    <source>
        <dbReference type="HAMAP-Rule" id="MF_00272"/>
    </source>
</evidence>
<keyword evidence="6" id="KW-1185">Reference proteome</keyword>
<dbReference type="InterPro" id="IPR011053">
    <property type="entry name" value="Single_hybrid_motif"/>
</dbReference>
<evidence type="ECO:0000313" key="6">
    <source>
        <dbReference type="Proteomes" id="UP001565220"/>
    </source>
</evidence>
<evidence type="ECO:0000256" key="2">
    <source>
        <dbReference type="ARBA" id="ARBA00022823"/>
    </source>
</evidence>
<dbReference type="PANTHER" id="PTHR11715:SF3">
    <property type="entry name" value="GLYCINE CLEAVAGE SYSTEM H PROTEIN-RELATED"/>
    <property type="match status" value="1"/>
</dbReference>
<dbReference type="NCBIfam" id="NF002270">
    <property type="entry name" value="PRK01202.1"/>
    <property type="match status" value="1"/>
</dbReference>